<dbReference type="InterPro" id="IPR018306">
    <property type="entry name" value="Phage_T5_Orf172_DNA-bd"/>
</dbReference>
<dbReference type="Pfam" id="PF10544">
    <property type="entry name" value="T5orf172"/>
    <property type="match status" value="1"/>
</dbReference>
<protein>
    <submittedName>
        <fullName evidence="2">GIY-YIG nuclease family protein</fullName>
    </submittedName>
</protein>
<accession>A0ABS1AYF8</accession>
<dbReference type="InterPro" id="IPR012340">
    <property type="entry name" value="NA-bd_OB-fold"/>
</dbReference>
<proteinExistence type="predicted"/>
<dbReference type="Proteomes" id="UP000808215">
    <property type="component" value="Unassembled WGS sequence"/>
</dbReference>
<feature type="domain" description="CSD" evidence="1">
    <location>
        <begin position="229"/>
        <end position="293"/>
    </location>
</feature>
<evidence type="ECO:0000313" key="2">
    <source>
        <dbReference type="EMBL" id="MBJ9689119.1"/>
    </source>
</evidence>
<gene>
    <name evidence="2" type="ORF">I5589_18755</name>
</gene>
<name>A0ABS1AYF8_BURVI</name>
<dbReference type="EMBL" id="JADVKH010000042">
    <property type="protein sequence ID" value="MBJ9689119.1"/>
    <property type="molecule type" value="Genomic_DNA"/>
</dbReference>
<reference evidence="2 3" key="1">
    <citation type="submission" date="2020-11" db="EMBL/GenBank/DDBJ databases">
        <title>Enhanced detection system for hospital associated transmission using whole genome sequencing surveillance.</title>
        <authorList>
            <person name="Harrison L.H."/>
            <person name="Van Tyne D."/>
            <person name="Marsh J.W."/>
            <person name="Griffith M.P."/>
            <person name="Snyder D.J."/>
            <person name="Cooper V.S."/>
            <person name="Mustapha M."/>
        </authorList>
    </citation>
    <scope>NUCLEOTIDE SEQUENCE [LARGE SCALE GENOMIC DNA]</scope>
    <source>
        <strain evidence="2 3">BC00020</strain>
    </source>
</reference>
<dbReference type="SUPFAM" id="SSF50249">
    <property type="entry name" value="Nucleic acid-binding proteins"/>
    <property type="match status" value="1"/>
</dbReference>
<keyword evidence="3" id="KW-1185">Reference proteome</keyword>
<dbReference type="PROSITE" id="PS51857">
    <property type="entry name" value="CSD_2"/>
    <property type="match status" value="1"/>
</dbReference>
<dbReference type="InterPro" id="IPR002059">
    <property type="entry name" value="CSP_DNA-bd"/>
</dbReference>
<dbReference type="RefSeq" id="WP_200091889.1">
    <property type="nucleotide sequence ID" value="NZ_JADVKH010000042.1"/>
</dbReference>
<dbReference type="Gene3D" id="2.40.50.140">
    <property type="entry name" value="Nucleic acid-binding proteins"/>
    <property type="match status" value="1"/>
</dbReference>
<evidence type="ECO:0000259" key="1">
    <source>
        <dbReference type="PROSITE" id="PS51857"/>
    </source>
</evidence>
<comment type="caution">
    <text evidence="2">The sequence shown here is derived from an EMBL/GenBank/DDBJ whole genome shotgun (WGS) entry which is preliminary data.</text>
</comment>
<sequence>MKIAKWPFGMAPLKPATRAKYTTAVQAMETLRGFVCRRLTDIERTALGEVKGLFNRCVRQDQWDWSTVHAMLGYPPRDICKAIAQALTEYANVDKEGNIAKRELCVRRLTDLGFFALLDAFDGSAERSIGAGFVYVLSTREDKDVLKVGFTTRTVEQRAKEINGGTGVLYPLGARAVFEVVDAQAGERAVHDALQPYRIRADREFFALDFRDAERIIRHILTGQDLLLRQEGRVKWWNDARSYGAIEKNDGSSVFFHKDNDDVANLDLEVGDAVSFYERIVRQKRGAFRLRKI</sequence>
<dbReference type="SMART" id="SM00974">
    <property type="entry name" value="T5orf172"/>
    <property type="match status" value="1"/>
</dbReference>
<organism evidence="2 3">
    <name type="scientific">Burkholderia vietnamiensis</name>
    <dbReference type="NCBI Taxonomy" id="60552"/>
    <lineage>
        <taxon>Bacteria</taxon>
        <taxon>Pseudomonadati</taxon>
        <taxon>Pseudomonadota</taxon>
        <taxon>Betaproteobacteria</taxon>
        <taxon>Burkholderiales</taxon>
        <taxon>Burkholderiaceae</taxon>
        <taxon>Burkholderia</taxon>
        <taxon>Burkholderia cepacia complex</taxon>
    </lineage>
</organism>
<evidence type="ECO:0000313" key="3">
    <source>
        <dbReference type="Proteomes" id="UP000808215"/>
    </source>
</evidence>
<dbReference type="Pfam" id="PF00313">
    <property type="entry name" value="CSD"/>
    <property type="match status" value="1"/>
</dbReference>